<evidence type="ECO:0000313" key="1">
    <source>
        <dbReference type="EMBL" id="EMN18190.1"/>
    </source>
</evidence>
<dbReference type="EMBL" id="AHMS02000020">
    <property type="protein sequence ID" value="EMN18190.1"/>
    <property type="molecule type" value="Genomic_DNA"/>
</dbReference>
<sequence length="40" mass="4745">MFVLLFPRRNHLGFVVMNVSLCETSRFWNCISITSILQRD</sequence>
<protein>
    <recommendedName>
        <fullName evidence="3">Lipoprotein</fullName>
    </recommendedName>
</protein>
<gene>
    <name evidence="1" type="ORF">LEP1GSC056_1559</name>
</gene>
<organism evidence="1 2">
    <name type="scientific">Leptospira borgpetersenii str. Brem 328</name>
    <dbReference type="NCBI Taxonomy" id="1049780"/>
    <lineage>
        <taxon>Bacteria</taxon>
        <taxon>Pseudomonadati</taxon>
        <taxon>Spirochaetota</taxon>
        <taxon>Spirochaetia</taxon>
        <taxon>Leptospirales</taxon>
        <taxon>Leptospiraceae</taxon>
        <taxon>Leptospira</taxon>
    </lineage>
</organism>
<dbReference type="AlphaFoldDB" id="A0ABC9SKI4"/>
<evidence type="ECO:0000313" key="2">
    <source>
        <dbReference type="Proteomes" id="UP000012166"/>
    </source>
</evidence>
<reference evidence="1 2" key="1">
    <citation type="submission" date="2013-01" db="EMBL/GenBank/DDBJ databases">
        <authorList>
            <person name="Harkins D.M."/>
            <person name="Durkin A.S."/>
            <person name="Brinkac L.M."/>
            <person name="Haft D.H."/>
            <person name="Selengut J.D."/>
            <person name="Sanka R."/>
            <person name="DePew J."/>
            <person name="Purushe J."/>
            <person name="Hartskeerl R.A."/>
            <person name="Ahmed A."/>
            <person name="van der Linden H."/>
            <person name="Goris M.G.A."/>
            <person name="Vinetz J.M."/>
            <person name="Sutton G.G."/>
            <person name="Nierman W.C."/>
            <person name="Fouts D.E."/>
        </authorList>
    </citation>
    <scope>NUCLEOTIDE SEQUENCE [LARGE SCALE GENOMIC DNA]</scope>
    <source>
        <strain evidence="1 2">Brem 328</strain>
    </source>
</reference>
<dbReference type="Proteomes" id="UP000012166">
    <property type="component" value="Unassembled WGS sequence"/>
</dbReference>
<name>A0ABC9SKI4_LEPBO</name>
<accession>A0ABC9SKI4</accession>
<comment type="caution">
    <text evidence="1">The sequence shown here is derived from an EMBL/GenBank/DDBJ whole genome shotgun (WGS) entry which is preliminary data.</text>
</comment>
<proteinExistence type="predicted"/>
<evidence type="ECO:0008006" key="3">
    <source>
        <dbReference type="Google" id="ProtNLM"/>
    </source>
</evidence>